<keyword evidence="2" id="KW-1185">Reference proteome</keyword>
<protein>
    <recommendedName>
        <fullName evidence="3">tRNA(fMet)-specific endonuclease VapC</fullName>
    </recommendedName>
</protein>
<organism evidence="1 2">
    <name type="scientific">Thiocapsa roseopersicina</name>
    <dbReference type="NCBI Taxonomy" id="1058"/>
    <lineage>
        <taxon>Bacteria</taxon>
        <taxon>Pseudomonadati</taxon>
        <taxon>Pseudomonadota</taxon>
        <taxon>Gammaproteobacteria</taxon>
        <taxon>Chromatiales</taxon>
        <taxon>Chromatiaceae</taxon>
        <taxon>Thiocapsa</taxon>
    </lineage>
</organism>
<accession>A0A1H2XV50</accession>
<name>A0A1H2XV50_THIRO</name>
<gene>
    <name evidence="1" type="ORF">SAMN05421783_111125</name>
</gene>
<dbReference type="EMBL" id="FNNZ01000011">
    <property type="protein sequence ID" value="SDW96711.1"/>
    <property type="molecule type" value="Genomic_DNA"/>
</dbReference>
<dbReference type="STRING" id="1058.SAMN05421783_111125"/>
<sequence length="36" mass="4099">MIAAISIVNRSALATRNIADFRAIPELELLNPWDFR</sequence>
<dbReference type="Proteomes" id="UP000198816">
    <property type="component" value="Unassembled WGS sequence"/>
</dbReference>
<dbReference type="SUPFAM" id="SSF88723">
    <property type="entry name" value="PIN domain-like"/>
    <property type="match status" value="1"/>
</dbReference>
<evidence type="ECO:0008006" key="3">
    <source>
        <dbReference type="Google" id="ProtNLM"/>
    </source>
</evidence>
<dbReference type="InterPro" id="IPR029060">
    <property type="entry name" value="PIN-like_dom_sf"/>
</dbReference>
<dbReference type="Gene3D" id="3.40.50.1010">
    <property type="entry name" value="5'-nuclease"/>
    <property type="match status" value="1"/>
</dbReference>
<proteinExistence type="predicted"/>
<evidence type="ECO:0000313" key="2">
    <source>
        <dbReference type="Proteomes" id="UP000198816"/>
    </source>
</evidence>
<evidence type="ECO:0000313" key="1">
    <source>
        <dbReference type="EMBL" id="SDW96711.1"/>
    </source>
</evidence>
<dbReference type="AlphaFoldDB" id="A0A1H2XV50"/>
<reference evidence="2" key="1">
    <citation type="submission" date="2016-10" db="EMBL/GenBank/DDBJ databases">
        <authorList>
            <person name="Varghese N."/>
            <person name="Submissions S."/>
        </authorList>
    </citation>
    <scope>NUCLEOTIDE SEQUENCE [LARGE SCALE GENOMIC DNA]</scope>
    <source>
        <strain evidence="2">DSM 217</strain>
    </source>
</reference>